<dbReference type="Proteomes" id="UP001152049">
    <property type="component" value="Unassembled WGS sequence"/>
</dbReference>
<evidence type="ECO:0000256" key="1">
    <source>
        <dbReference type="ARBA" id="ARBA00001973"/>
    </source>
</evidence>
<dbReference type="Pfam" id="PF00264">
    <property type="entry name" value="Tyrosinase"/>
    <property type="match status" value="1"/>
</dbReference>
<dbReference type="Pfam" id="PF18132">
    <property type="entry name" value="Tyrosinase_C"/>
    <property type="match status" value="1"/>
</dbReference>
<evidence type="ECO:0000256" key="8">
    <source>
        <dbReference type="ARBA" id="ARBA00023101"/>
    </source>
</evidence>
<dbReference type="AlphaFoldDB" id="A0A9W8RVS5"/>
<dbReference type="EC" id="1.14.18.1" evidence="3"/>
<dbReference type="InterPro" id="IPR050316">
    <property type="entry name" value="Tyrosinase/Hemocyanin"/>
</dbReference>
<evidence type="ECO:0000256" key="2">
    <source>
        <dbReference type="ARBA" id="ARBA00009928"/>
    </source>
</evidence>
<accession>A0A9W8RVS5</accession>
<evidence type="ECO:0000256" key="3">
    <source>
        <dbReference type="ARBA" id="ARBA00011906"/>
    </source>
</evidence>
<proteinExistence type="inferred from homology"/>
<dbReference type="Gene3D" id="2.60.310.20">
    <property type="match status" value="1"/>
</dbReference>
<keyword evidence="5" id="KW-0560">Oxidoreductase</keyword>
<dbReference type="EMBL" id="JAOQAZ010000016">
    <property type="protein sequence ID" value="KAJ4258014.1"/>
    <property type="molecule type" value="Genomic_DNA"/>
</dbReference>
<evidence type="ECO:0000256" key="5">
    <source>
        <dbReference type="ARBA" id="ARBA00023002"/>
    </source>
</evidence>
<keyword evidence="8" id="KW-0470">Melanin biosynthesis</keyword>
<dbReference type="InterPro" id="IPR008922">
    <property type="entry name" value="Di-copper_centre_dom_sf"/>
</dbReference>
<dbReference type="OrthoDB" id="1658288at2759"/>
<comment type="caution">
    <text evidence="12">The sequence shown here is derived from an EMBL/GenBank/DDBJ whole genome shotgun (WGS) entry which is preliminary data.</text>
</comment>
<comment type="similarity">
    <text evidence="2">Belongs to the tyrosinase family.</text>
</comment>
<comment type="cofactor">
    <cofactor evidence="1">
        <name>Cu(2+)</name>
        <dbReference type="ChEBI" id="CHEBI:29036"/>
    </cofactor>
</comment>
<comment type="catalytic activity">
    <reaction evidence="9">
        <text>2 L-dopa + O2 = 2 L-dopaquinone + 2 H2O</text>
        <dbReference type="Rhea" id="RHEA:34287"/>
        <dbReference type="ChEBI" id="CHEBI:15377"/>
        <dbReference type="ChEBI" id="CHEBI:15379"/>
        <dbReference type="ChEBI" id="CHEBI:57504"/>
        <dbReference type="ChEBI" id="CHEBI:57924"/>
        <dbReference type="EC" id="1.14.18.1"/>
    </reaction>
</comment>
<dbReference type="PANTHER" id="PTHR11474">
    <property type="entry name" value="TYROSINASE FAMILY MEMBER"/>
    <property type="match status" value="1"/>
</dbReference>
<keyword evidence="7" id="KW-0503">Monooxygenase</keyword>
<dbReference type="GO" id="GO:0004503">
    <property type="term" value="F:tyrosinase activity"/>
    <property type="evidence" value="ECO:0007669"/>
    <property type="project" value="UniProtKB-EC"/>
</dbReference>
<evidence type="ECO:0000256" key="7">
    <source>
        <dbReference type="ARBA" id="ARBA00023033"/>
    </source>
</evidence>
<dbReference type="PANTHER" id="PTHR11474:SF76">
    <property type="entry name" value="SHKT DOMAIN-CONTAINING PROTEIN"/>
    <property type="match status" value="1"/>
</dbReference>
<evidence type="ECO:0000313" key="13">
    <source>
        <dbReference type="Proteomes" id="UP001152049"/>
    </source>
</evidence>
<name>A0A9W8RVS5_9HYPO</name>
<dbReference type="InterPro" id="IPR002227">
    <property type="entry name" value="Tyrosinase_Cu-bd"/>
</dbReference>
<keyword evidence="4" id="KW-0479">Metal-binding</keyword>
<evidence type="ECO:0000256" key="9">
    <source>
        <dbReference type="ARBA" id="ARBA00048233"/>
    </source>
</evidence>
<keyword evidence="6" id="KW-0186">Copper</keyword>
<feature type="domain" description="Tyrosinase copper-binding" evidence="11">
    <location>
        <begin position="306"/>
        <end position="317"/>
    </location>
</feature>
<evidence type="ECO:0000256" key="4">
    <source>
        <dbReference type="ARBA" id="ARBA00022723"/>
    </source>
</evidence>
<dbReference type="GO" id="GO:0042438">
    <property type="term" value="P:melanin biosynthetic process"/>
    <property type="evidence" value="ECO:0007669"/>
    <property type="project" value="UniProtKB-KW"/>
</dbReference>
<dbReference type="Gene3D" id="1.10.1280.10">
    <property type="entry name" value="Di-copper center containing domain from catechol oxidase"/>
    <property type="match status" value="1"/>
</dbReference>
<comment type="catalytic activity">
    <reaction evidence="10">
        <text>L-tyrosine + O2 = L-dopaquinone + H2O</text>
        <dbReference type="Rhea" id="RHEA:18117"/>
        <dbReference type="ChEBI" id="CHEBI:15377"/>
        <dbReference type="ChEBI" id="CHEBI:15379"/>
        <dbReference type="ChEBI" id="CHEBI:57924"/>
        <dbReference type="ChEBI" id="CHEBI:58315"/>
        <dbReference type="EC" id="1.14.18.1"/>
    </reaction>
</comment>
<sequence length="654" mass="74191">MSASSDFYPITGIQDGLDPDAGAQLREALPSGNSPRWTLTKSFPGFSLLQVIYELMKEEAGNFADDEREELLEAAKSWRFPFWDWALKKEDRNDPSQRGKRDYNVPLVIQSKKVSVRLPTGVGFGEVENAFYQFTMPGKIAMGDESLANEKEPLLDLRITSSTSGKYTLPYDRCIATSRWAQGTGINQEWINGKQNNNLIVKSLRDYRWDPKNNTEDPPRKGNLTASLRDAFYRVLTIERFEDFATKRKPGGEPRTPNNTKDYAFDSAENIHDNLHGWCGGDRTDPDASNYALLGHMSHVPLAAFDPIFWLHHCNVDRLIAIWQILHDDQWFADGDVRNKDQGNFFLEFAHPDKGTDALRPFHDRDGKYYNSNDVREVTKLGYTYKGLEKWLHKTSDGSYNKEEHLAELRETLLGDYGSSWKAAQAARLSDDPDQTTGIGLMSFEDYGKAPMDLIGVDDYVVDIVYEKFALNGRGYRIDIFIGKVPDQAPYNFQEVDSLVGQVVNFSSEVPDAETRGCANCRKQQAEKVQSTGRVILTNALITRFKNQLEHTPARENGINVLRGMNPENVIPFLRDNLHWRVTSMGKDIDIASQLPSLRVSLGVGKADFYADRTKMSRFYDYKDAHIVTEGRPGGATHEDSLHREDYVFDGQEL</sequence>
<evidence type="ECO:0000256" key="10">
    <source>
        <dbReference type="ARBA" id="ARBA00048881"/>
    </source>
</evidence>
<dbReference type="PROSITE" id="PS00498">
    <property type="entry name" value="TYROSINASE_2"/>
    <property type="match status" value="1"/>
</dbReference>
<evidence type="ECO:0000259" key="11">
    <source>
        <dbReference type="PROSITE" id="PS00498"/>
    </source>
</evidence>
<organism evidence="12 13">
    <name type="scientific">Fusarium torreyae</name>
    <dbReference type="NCBI Taxonomy" id="1237075"/>
    <lineage>
        <taxon>Eukaryota</taxon>
        <taxon>Fungi</taxon>
        <taxon>Dikarya</taxon>
        <taxon>Ascomycota</taxon>
        <taxon>Pezizomycotina</taxon>
        <taxon>Sordariomycetes</taxon>
        <taxon>Hypocreomycetidae</taxon>
        <taxon>Hypocreales</taxon>
        <taxon>Nectriaceae</taxon>
        <taxon>Fusarium</taxon>
    </lineage>
</organism>
<gene>
    <name evidence="12" type="ORF">NW762_008151</name>
</gene>
<dbReference type="SUPFAM" id="SSF48056">
    <property type="entry name" value="Di-copper centre-containing domain"/>
    <property type="match status" value="1"/>
</dbReference>
<keyword evidence="13" id="KW-1185">Reference proteome</keyword>
<reference evidence="12" key="1">
    <citation type="submission" date="2022-09" db="EMBL/GenBank/DDBJ databases">
        <title>Fusarium specimens isolated from Avocado Roots.</title>
        <authorList>
            <person name="Stajich J."/>
            <person name="Roper C."/>
            <person name="Heimlech-Rivalta G."/>
        </authorList>
    </citation>
    <scope>NUCLEOTIDE SEQUENCE</scope>
    <source>
        <strain evidence="12">CF00136</strain>
    </source>
</reference>
<evidence type="ECO:0000313" key="12">
    <source>
        <dbReference type="EMBL" id="KAJ4258014.1"/>
    </source>
</evidence>
<evidence type="ECO:0000256" key="6">
    <source>
        <dbReference type="ARBA" id="ARBA00023008"/>
    </source>
</evidence>
<dbReference type="GO" id="GO:0046872">
    <property type="term" value="F:metal ion binding"/>
    <property type="evidence" value="ECO:0007669"/>
    <property type="project" value="UniProtKB-KW"/>
</dbReference>
<protein>
    <recommendedName>
        <fullName evidence="3">tyrosinase</fullName>
        <ecNumber evidence="3">1.14.18.1</ecNumber>
    </recommendedName>
</protein>
<dbReference type="InterPro" id="IPR041640">
    <property type="entry name" value="Tyrosinase_C"/>
</dbReference>